<keyword evidence="1" id="KW-0472">Membrane</keyword>
<name>A0A7C8I5X5_9PLEO</name>
<organism evidence="2 3">
    <name type="scientific">Massariosphaeria phaeospora</name>
    <dbReference type="NCBI Taxonomy" id="100035"/>
    <lineage>
        <taxon>Eukaryota</taxon>
        <taxon>Fungi</taxon>
        <taxon>Dikarya</taxon>
        <taxon>Ascomycota</taxon>
        <taxon>Pezizomycotina</taxon>
        <taxon>Dothideomycetes</taxon>
        <taxon>Pleosporomycetidae</taxon>
        <taxon>Pleosporales</taxon>
        <taxon>Pleosporales incertae sedis</taxon>
        <taxon>Massariosphaeria</taxon>
    </lineage>
</organism>
<comment type="caution">
    <text evidence="2">The sequence shown here is derived from an EMBL/GenBank/DDBJ whole genome shotgun (WGS) entry which is preliminary data.</text>
</comment>
<dbReference type="AlphaFoldDB" id="A0A7C8I5X5"/>
<evidence type="ECO:0000313" key="3">
    <source>
        <dbReference type="Proteomes" id="UP000481861"/>
    </source>
</evidence>
<proteinExistence type="predicted"/>
<feature type="transmembrane region" description="Helical" evidence="1">
    <location>
        <begin position="71"/>
        <end position="92"/>
    </location>
</feature>
<keyword evidence="3" id="KW-1185">Reference proteome</keyword>
<gene>
    <name evidence="2" type="ORF">BDV95DRAFT_106920</name>
</gene>
<dbReference type="Proteomes" id="UP000481861">
    <property type="component" value="Unassembled WGS sequence"/>
</dbReference>
<evidence type="ECO:0000313" key="2">
    <source>
        <dbReference type="EMBL" id="KAF2868931.1"/>
    </source>
</evidence>
<reference evidence="2 3" key="1">
    <citation type="submission" date="2020-01" db="EMBL/GenBank/DDBJ databases">
        <authorList>
            <consortium name="DOE Joint Genome Institute"/>
            <person name="Haridas S."/>
            <person name="Albert R."/>
            <person name="Binder M."/>
            <person name="Bloem J."/>
            <person name="Labutti K."/>
            <person name="Salamov A."/>
            <person name="Andreopoulos B."/>
            <person name="Baker S.E."/>
            <person name="Barry K."/>
            <person name="Bills G."/>
            <person name="Bluhm B.H."/>
            <person name="Cannon C."/>
            <person name="Castanera R."/>
            <person name="Culley D.E."/>
            <person name="Daum C."/>
            <person name="Ezra D."/>
            <person name="Gonzalez J.B."/>
            <person name="Henrissat B."/>
            <person name="Kuo A."/>
            <person name="Liang C."/>
            <person name="Lipzen A."/>
            <person name="Lutzoni F."/>
            <person name="Magnuson J."/>
            <person name="Mondo S."/>
            <person name="Nolan M."/>
            <person name="Ohm R."/>
            <person name="Pangilinan J."/>
            <person name="Park H.-J.H."/>
            <person name="Ramirez L."/>
            <person name="Alfaro M."/>
            <person name="Sun H."/>
            <person name="Tritt A."/>
            <person name="Yoshinaga Y."/>
            <person name="Zwiers L.-H.L."/>
            <person name="Turgeon B.G."/>
            <person name="Goodwin S.B."/>
            <person name="Spatafora J.W."/>
            <person name="Crous P.W."/>
            <person name="Grigoriev I.V."/>
        </authorList>
    </citation>
    <scope>NUCLEOTIDE SEQUENCE [LARGE SCALE GENOMIC DNA]</scope>
    <source>
        <strain evidence="2 3">CBS 611.86</strain>
    </source>
</reference>
<feature type="transmembrane region" description="Helical" evidence="1">
    <location>
        <begin position="104"/>
        <end position="123"/>
    </location>
</feature>
<accession>A0A7C8I5X5</accession>
<dbReference type="EMBL" id="JAADJZ010000017">
    <property type="protein sequence ID" value="KAF2868931.1"/>
    <property type="molecule type" value="Genomic_DNA"/>
</dbReference>
<keyword evidence="1" id="KW-0812">Transmembrane</keyword>
<protein>
    <submittedName>
        <fullName evidence="2">Uncharacterized protein</fullName>
    </submittedName>
</protein>
<keyword evidence="1" id="KW-1133">Transmembrane helix</keyword>
<sequence>MRTPRNTKTPIIWIQMVFKLETAREATTATALLKFEVETTATTATWEAPRTTTTLPEMELLVTERRALERITLLLGTIGVIAVVEALFEFGIGEDLVGFVDGGHLLLGFLWGKAICRSLIWVIHLRKFAVSLFDFTLVGVAGYA</sequence>
<evidence type="ECO:0000256" key="1">
    <source>
        <dbReference type="SAM" id="Phobius"/>
    </source>
</evidence>